<proteinExistence type="inferred from homology"/>
<evidence type="ECO:0000256" key="3">
    <source>
        <dbReference type="ARBA" id="ARBA00009592"/>
    </source>
</evidence>
<dbReference type="InterPro" id="IPR001611">
    <property type="entry name" value="Leu-rich_rpt"/>
</dbReference>
<reference evidence="14 15" key="2">
    <citation type="submission" date="2020-07" db="EMBL/GenBank/DDBJ databases">
        <title>Genome assembly of wild tea tree DASZ reveals pedigree and selection history of tea varieties.</title>
        <authorList>
            <person name="Zhang W."/>
        </authorList>
    </citation>
    <scope>NUCLEOTIDE SEQUENCE [LARGE SCALE GENOMIC DNA]</scope>
    <source>
        <strain evidence="15">cv. G240</strain>
        <tissue evidence="14">Leaf</tissue>
    </source>
</reference>
<dbReference type="FunFam" id="3.80.10.10:FF:000041">
    <property type="entry name" value="LRR receptor-like serine/threonine-protein kinase ERECTA"/>
    <property type="match status" value="1"/>
</dbReference>
<evidence type="ECO:0000256" key="2">
    <source>
        <dbReference type="ARBA" id="ARBA00004479"/>
    </source>
</evidence>
<comment type="caution">
    <text evidence="14">The sequence shown here is derived from an EMBL/GenBank/DDBJ whole genome shotgun (WGS) entry which is preliminary data.</text>
</comment>
<keyword evidence="15" id="KW-1185">Reference proteome</keyword>
<feature type="domain" description="Leucine-rich repeat-containing N-terminal plant-type" evidence="13">
    <location>
        <begin position="48"/>
        <end position="94"/>
    </location>
</feature>
<dbReference type="GO" id="GO:0006952">
    <property type="term" value="P:defense response"/>
    <property type="evidence" value="ECO:0007669"/>
    <property type="project" value="UniProtKB-ARBA"/>
</dbReference>
<organism evidence="14 15">
    <name type="scientific">Camellia sinensis</name>
    <name type="common">Tea plant</name>
    <name type="synonym">Thea sinensis</name>
    <dbReference type="NCBI Taxonomy" id="4442"/>
    <lineage>
        <taxon>Eukaryota</taxon>
        <taxon>Viridiplantae</taxon>
        <taxon>Streptophyta</taxon>
        <taxon>Embryophyta</taxon>
        <taxon>Tracheophyta</taxon>
        <taxon>Spermatophyta</taxon>
        <taxon>Magnoliopsida</taxon>
        <taxon>eudicotyledons</taxon>
        <taxon>Gunneridae</taxon>
        <taxon>Pentapetalae</taxon>
        <taxon>asterids</taxon>
        <taxon>Ericales</taxon>
        <taxon>Theaceae</taxon>
        <taxon>Camellia</taxon>
    </lineage>
</organism>
<dbReference type="FunFam" id="3.80.10.10:FF:000213">
    <property type="entry name" value="Tyrosine-sulfated glycopeptide receptor 1"/>
    <property type="match status" value="1"/>
</dbReference>
<dbReference type="SMART" id="SM00369">
    <property type="entry name" value="LRR_TYP"/>
    <property type="match status" value="9"/>
</dbReference>
<dbReference type="PRINTS" id="PR00019">
    <property type="entry name" value="LEURICHRPT"/>
</dbReference>
<dbReference type="GO" id="GO:0051707">
    <property type="term" value="P:response to other organism"/>
    <property type="evidence" value="ECO:0007669"/>
    <property type="project" value="UniProtKB-ARBA"/>
</dbReference>
<dbReference type="InterPro" id="IPR003591">
    <property type="entry name" value="Leu-rich_rpt_typical-subtyp"/>
</dbReference>
<dbReference type="PANTHER" id="PTHR27000">
    <property type="entry name" value="LEUCINE-RICH REPEAT RECEPTOR-LIKE PROTEIN KINASE FAMILY PROTEIN-RELATED"/>
    <property type="match status" value="1"/>
</dbReference>
<dbReference type="Pfam" id="PF00560">
    <property type="entry name" value="LRR_1"/>
    <property type="match status" value="9"/>
</dbReference>
<dbReference type="Gene3D" id="3.80.10.10">
    <property type="entry name" value="Ribonuclease Inhibitor"/>
    <property type="match status" value="8"/>
</dbReference>
<keyword evidence="12" id="KW-0325">Glycoprotein</keyword>
<keyword evidence="11" id="KW-0675">Receptor</keyword>
<keyword evidence="9" id="KW-1133">Transmembrane helix</keyword>
<keyword evidence="7" id="KW-0732">Signal</keyword>
<dbReference type="InterPro" id="IPR032675">
    <property type="entry name" value="LRR_dom_sf"/>
</dbReference>
<dbReference type="EMBL" id="JACBKZ010000010">
    <property type="protein sequence ID" value="KAF5940987.1"/>
    <property type="molecule type" value="Genomic_DNA"/>
</dbReference>
<evidence type="ECO:0000256" key="7">
    <source>
        <dbReference type="ARBA" id="ARBA00022729"/>
    </source>
</evidence>
<evidence type="ECO:0000256" key="1">
    <source>
        <dbReference type="ARBA" id="ARBA00004162"/>
    </source>
</evidence>
<keyword evidence="10" id="KW-0472">Membrane</keyword>
<evidence type="ECO:0000256" key="5">
    <source>
        <dbReference type="ARBA" id="ARBA00022614"/>
    </source>
</evidence>
<dbReference type="AlphaFoldDB" id="A0A7J7GKG2"/>
<dbReference type="Pfam" id="PF13855">
    <property type="entry name" value="LRR_8"/>
    <property type="match status" value="1"/>
</dbReference>
<name>A0A7J7GKG2_CAMSI</name>
<dbReference type="InterPro" id="IPR013210">
    <property type="entry name" value="LRR_N_plant-typ"/>
</dbReference>
<protein>
    <recommendedName>
        <fullName evidence="13">Leucine-rich repeat-containing N-terminal plant-type domain-containing protein</fullName>
    </recommendedName>
</protein>
<evidence type="ECO:0000256" key="4">
    <source>
        <dbReference type="ARBA" id="ARBA00022475"/>
    </source>
</evidence>
<dbReference type="Pfam" id="PF13516">
    <property type="entry name" value="LRR_6"/>
    <property type="match status" value="1"/>
</dbReference>
<dbReference type="SUPFAM" id="SSF52047">
    <property type="entry name" value="RNI-like"/>
    <property type="match status" value="2"/>
</dbReference>
<evidence type="ECO:0000313" key="14">
    <source>
        <dbReference type="EMBL" id="KAF5940987.1"/>
    </source>
</evidence>
<evidence type="ECO:0000256" key="8">
    <source>
        <dbReference type="ARBA" id="ARBA00022737"/>
    </source>
</evidence>
<sequence length="976" mass="108070">MPEYSQLFVQPCQSLLHPPSMNILLSTWLFLFITLSINLDLVPSQCLDHELLTLLKLKQGLTFDTYLSSSKLKSKLTSWNSSTDCCSWAGVTCNDSHVTGLDLSSESISGGIGNTSNLFDLQYLQSLNLANNSFNAAQIPSGLGKLVRLVHLNFSNSGFVGQIPLEISSLTRLITLDLSTLYFLGSPRLKLEKPSLRILVRNLTKLTELYLDGTEISAQGDDWCQTISLSLPNLRVLSLSNCDLSGPLHPSLQTLRSLSVIQLSDNNLSGPIPEFIANFSNLTSLRLRNCQLFGTLPEKIIKVPTLQTLDLSDNGLLEGPLPEFPQKTSFQTLLLGYTNFSGKLPNSIGNLEGLSILILGSCNFTGPIPNSLVNLTQLGDLDLSFNMFTGPIPLFPKNLSHIDLSHNDLSGRIPSTHFEGLRNLVDINLCHNSFKGNIPLSLFTLSSLQIIDLPFNQFEGQIAEFPNASSSSLAFLDMSSNKLEGSVPMSFFELRSLTALDLSSNNFSGIMQLEMIQTLHQLRRLDLSYNSLSIKTNGSYSSLPLFPKIYSLGLASCKLQSFPDLRNQSLMFHLDLSNNQIYGEIPNWIWEVGNGSHLYLNLSHNFLVEIQEPYEIPSLDVLDLHSNQLLGKIPAPLRYIFYADYSSNRFSSSIPTDIGNFISSANFISFSDNNLTGIIPESMCNATYLEVLDLSNNSFSGTIPRCLIERNASERNDTLGTLDLSDNHLEREVPESLANCTMLEVLNLGNNLIRGTFPCWLMNSTSIRVLVLRSNKFHGSIGCPAIKPAWPMLQIFDLASNNFSGKLLPQFFFNWKTMMANEEEASSKLNHLGFEFLSLNHFYYQGVVTMRNKGLQMKLVTILNVFTSIDFSCNNFQGGIPKEIGDLKSLYVLNLSQNGFTGQVPSTLGNLKQLESLDLSLNNLIGEIPPQLASLTFLSVLNLSFNHLEGMIPRGNQIQTFTEASSKGIKAYAGLR</sequence>
<gene>
    <name evidence="14" type="ORF">HYC85_022154</name>
</gene>
<comment type="similarity">
    <text evidence="3">Belongs to the RLP family.</text>
</comment>
<dbReference type="PANTHER" id="PTHR27000:SF662">
    <property type="entry name" value="LEUCINE-RICH REPEAT (LRR) FAMILY PROTEIN"/>
    <property type="match status" value="1"/>
</dbReference>
<evidence type="ECO:0000259" key="13">
    <source>
        <dbReference type="Pfam" id="PF08263"/>
    </source>
</evidence>
<dbReference type="PROSITE" id="PS51450">
    <property type="entry name" value="LRR"/>
    <property type="match status" value="1"/>
</dbReference>
<evidence type="ECO:0000256" key="9">
    <source>
        <dbReference type="ARBA" id="ARBA00022989"/>
    </source>
</evidence>
<keyword evidence="8" id="KW-0677">Repeat</keyword>
<dbReference type="Pfam" id="PF08263">
    <property type="entry name" value="LRRNT_2"/>
    <property type="match status" value="1"/>
</dbReference>
<evidence type="ECO:0000313" key="15">
    <source>
        <dbReference type="Proteomes" id="UP000593564"/>
    </source>
</evidence>
<reference evidence="15" key="1">
    <citation type="journal article" date="2020" name="Nat. Commun.">
        <title>Genome assembly of wild tea tree DASZ reveals pedigree and selection history of tea varieties.</title>
        <authorList>
            <person name="Zhang W."/>
            <person name="Zhang Y."/>
            <person name="Qiu H."/>
            <person name="Guo Y."/>
            <person name="Wan H."/>
            <person name="Zhang X."/>
            <person name="Scossa F."/>
            <person name="Alseekh S."/>
            <person name="Zhang Q."/>
            <person name="Wang P."/>
            <person name="Xu L."/>
            <person name="Schmidt M.H."/>
            <person name="Jia X."/>
            <person name="Li D."/>
            <person name="Zhu A."/>
            <person name="Guo F."/>
            <person name="Chen W."/>
            <person name="Ni D."/>
            <person name="Usadel B."/>
            <person name="Fernie A.R."/>
            <person name="Wen W."/>
        </authorList>
    </citation>
    <scope>NUCLEOTIDE SEQUENCE [LARGE SCALE GENOMIC DNA]</scope>
    <source>
        <strain evidence="15">cv. G240</strain>
    </source>
</reference>
<evidence type="ECO:0000256" key="6">
    <source>
        <dbReference type="ARBA" id="ARBA00022692"/>
    </source>
</evidence>
<evidence type="ECO:0000256" key="10">
    <source>
        <dbReference type="ARBA" id="ARBA00023136"/>
    </source>
</evidence>
<dbReference type="SUPFAM" id="SSF52058">
    <property type="entry name" value="L domain-like"/>
    <property type="match status" value="1"/>
</dbReference>
<keyword evidence="6" id="KW-0812">Transmembrane</keyword>
<accession>A0A7J7GKG2</accession>
<evidence type="ECO:0000256" key="11">
    <source>
        <dbReference type="ARBA" id="ARBA00023170"/>
    </source>
</evidence>
<evidence type="ECO:0000256" key="12">
    <source>
        <dbReference type="ARBA" id="ARBA00023180"/>
    </source>
</evidence>
<keyword evidence="4" id="KW-1003">Cell membrane</keyword>
<comment type="subcellular location">
    <subcellularLocation>
        <location evidence="1">Cell membrane</location>
        <topology evidence="1">Single-pass membrane protein</topology>
    </subcellularLocation>
    <subcellularLocation>
        <location evidence="2">Membrane</location>
        <topology evidence="2">Single-pass type I membrane protein</topology>
    </subcellularLocation>
</comment>
<dbReference type="Proteomes" id="UP000593564">
    <property type="component" value="Unassembled WGS sequence"/>
</dbReference>
<keyword evidence="5" id="KW-0433">Leucine-rich repeat</keyword>
<dbReference type="GO" id="GO:0005886">
    <property type="term" value="C:plasma membrane"/>
    <property type="evidence" value="ECO:0007669"/>
    <property type="project" value="UniProtKB-SubCell"/>
</dbReference>
<dbReference type="FunFam" id="3.80.10.10:FF:001678">
    <property type="entry name" value="Calmodulin-binding receptor kinase CaMRLK"/>
    <property type="match status" value="1"/>
</dbReference>